<evidence type="ECO:0000256" key="4">
    <source>
        <dbReference type="SAM" id="MobiDB-lite"/>
    </source>
</evidence>
<dbReference type="InterPro" id="IPR036770">
    <property type="entry name" value="Ankyrin_rpt-contain_sf"/>
</dbReference>
<accession>A0A6B0TVD7</accession>
<name>A0A6B0TVD7_9RHOB</name>
<dbReference type="InterPro" id="IPR050745">
    <property type="entry name" value="Multifunctional_regulatory"/>
</dbReference>
<comment type="caution">
    <text evidence="5">The sequence shown here is derived from an EMBL/GenBank/DDBJ whole genome shotgun (WGS) entry which is preliminary data.</text>
</comment>
<dbReference type="PANTHER" id="PTHR24189">
    <property type="entry name" value="MYOTROPHIN"/>
    <property type="match status" value="1"/>
</dbReference>
<feature type="region of interest" description="Disordered" evidence="4">
    <location>
        <begin position="477"/>
        <end position="497"/>
    </location>
</feature>
<dbReference type="Gene3D" id="1.25.40.20">
    <property type="entry name" value="Ankyrin repeat-containing domain"/>
    <property type="match status" value="2"/>
</dbReference>
<dbReference type="Proteomes" id="UP000436016">
    <property type="component" value="Unassembled WGS sequence"/>
</dbReference>
<keyword evidence="2 3" id="KW-0040">ANK repeat</keyword>
<dbReference type="PROSITE" id="PS50297">
    <property type="entry name" value="ANK_REP_REGION"/>
    <property type="match status" value="1"/>
</dbReference>
<dbReference type="PROSITE" id="PS50088">
    <property type="entry name" value="ANK_REPEAT"/>
    <property type="match status" value="1"/>
</dbReference>
<gene>
    <name evidence="5" type="ORF">GSH16_06965</name>
</gene>
<keyword evidence="6" id="KW-1185">Reference proteome</keyword>
<evidence type="ECO:0000256" key="3">
    <source>
        <dbReference type="PROSITE-ProRule" id="PRU00023"/>
    </source>
</evidence>
<dbReference type="SUPFAM" id="SSF48403">
    <property type="entry name" value="Ankyrin repeat"/>
    <property type="match status" value="1"/>
</dbReference>
<evidence type="ECO:0000313" key="6">
    <source>
        <dbReference type="Proteomes" id="UP000436016"/>
    </source>
</evidence>
<evidence type="ECO:0000256" key="2">
    <source>
        <dbReference type="ARBA" id="ARBA00023043"/>
    </source>
</evidence>
<evidence type="ECO:0000256" key="1">
    <source>
        <dbReference type="ARBA" id="ARBA00022737"/>
    </source>
</evidence>
<protein>
    <submittedName>
        <fullName evidence="5">Ankyrin repeat domain-containing protein</fullName>
    </submittedName>
</protein>
<reference evidence="5 6" key="1">
    <citation type="submission" date="2019-12" db="EMBL/GenBank/DDBJ databases">
        <title>Strain KN286 was isolated from seawater, which was collected from Caroline Seamount in the tropical western Pacific.</title>
        <authorList>
            <person name="Wang Q."/>
        </authorList>
    </citation>
    <scope>NUCLEOTIDE SEQUENCE [LARGE SCALE GENOMIC DNA]</scope>
    <source>
        <strain evidence="5 6">KN286</strain>
    </source>
</reference>
<dbReference type="InterPro" id="IPR002110">
    <property type="entry name" value="Ankyrin_rpt"/>
</dbReference>
<dbReference type="EMBL" id="WUWG01000003">
    <property type="protein sequence ID" value="MXU65182.1"/>
    <property type="molecule type" value="Genomic_DNA"/>
</dbReference>
<proteinExistence type="predicted"/>
<keyword evidence="1" id="KW-0677">Repeat</keyword>
<dbReference type="GO" id="GO:2000812">
    <property type="term" value="P:regulation of barbed-end actin filament capping"/>
    <property type="evidence" value="ECO:0007669"/>
    <property type="project" value="TreeGrafter"/>
</dbReference>
<dbReference type="Pfam" id="PF12796">
    <property type="entry name" value="Ank_2"/>
    <property type="match status" value="1"/>
</dbReference>
<dbReference type="PANTHER" id="PTHR24189:SF50">
    <property type="entry name" value="ANKYRIN REPEAT AND SOCS BOX PROTEIN 2"/>
    <property type="match status" value="1"/>
</dbReference>
<dbReference type="RefSeq" id="WP_160853436.1">
    <property type="nucleotide sequence ID" value="NZ_WUWG01000003.1"/>
</dbReference>
<organism evidence="5 6">
    <name type="scientific">Oceanomicrobium pacificus</name>
    <dbReference type="NCBI Taxonomy" id="2692916"/>
    <lineage>
        <taxon>Bacteria</taxon>
        <taxon>Pseudomonadati</taxon>
        <taxon>Pseudomonadota</taxon>
        <taxon>Alphaproteobacteria</taxon>
        <taxon>Rhodobacterales</taxon>
        <taxon>Paracoccaceae</taxon>
        <taxon>Oceanomicrobium</taxon>
    </lineage>
</organism>
<feature type="repeat" description="ANK" evidence="3">
    <location>
        <begin position="225"/>
        <end position="257"/>
    </location>
</feature>
<sequence length="497" mass="52413">MSAAERLDRLRDAAAERADGADAEAYAAALEEVARAEGAASWAQLAADARVSDMEPASLPEALKYALFLGRPEMVDALLARDPALGRADFGLTVALGLRADVERVLKDDPKAATRIVGIRSPILHLAFSRHAQARPDVLPDMLAIAERLVAAGADVNDSYPFQPGSDERLPALYGALCHADNLPLARWLLDQGATPDDGESLYHSTELPHLDGLRLLLRHKARPEGTNALLRALDFDRIEAVELLLEHGADPDAGRGGDIPDFPALHQAARRGRGAEFATLLVSNGADPTRLHDGQSAATMARIHGNRRFARALAGLAPPPEAGSAAARLVAVAEGNGAARADLTDLSRGGPAEGLVTRLAALPDARDLMGRYLDAGLAHDETDDMGLSPVQIAGWNGLAGHVADLLDRGPGLMRVNLFGGGLVDTILHGAENCPDAEGRDHAACLSVALGAGAPVYEDELAAPIPEHLRRVIRTALDRNPDQLRPKAERPEPGSSG</sequence>
<dbReference type="GO" id="GO:0005737">
    <property type="term" value="C:cytoplasm"/>
    <property type="evidence" value="ECO:0007669"/>
    <property type="project" value="TreeGrafter"/>
</dbReference>
<dbReference type="AlphaFoldDB" id="A0A6B0TVD7"/>
<evidence type="ECO:0000313" key="5">
    <source>
        <dbReference type="EMBL" id="MXU65182.1"/>
    </source>
</evidence>
<dbReference type="SMART" id="SM00248">
    <property type="entry name" value="ANK"/>
    <property type="match status" value="7"/>
</dbReference>